<keyword evidence="2" id="KW-1185">Reference proteome</keyword>
<dbReference type="Proteomes" id="UP000772434">
    <property type="component" value="Unassembled WGS sequence"/>
</dbReference>
<reference evidence="1" key="1">
    <citation type="submission" date="2020-11" db="EMBL/GenBank/DDBJ databases">
        <authorList>
            <consortium name="DOE Joint Genome Institute"/>
            <person name="Ahrendt S."/>
            <person name="Riley R."/>
            <person name="Andreopoulos W."/>
            <person name="Labutti K."/>
            <person name="Pangilinan J."/>
            <person name="Ruiz-Duenas F.J."/>
            <person name="Barrasa J.M."/>
            <person name="Sanchez-Garcia M."/>
            <person name="Camarero S."/>
            <person name="Miyauchi S."/>
            <person name="Serrano A."/>
            <person name="Linde D."/>
            <person name="Babiker R."/>
            <person name="Drula E."/>
            <person name="Ayuso-Fernandez I."/>
            <person name="Pacheco R."/>
            <person name="Padilla G."/>
            <person name="Ferreira P."/>
            <person name="Barriuso J."/>
            <person name="Kellner H."/>
            <person name="Castanera R."/>
            <person name="Alfaro M."/>
            <person name="Ramirez L."/>
            <person name="Pisabarro A.G."/>
            <person name="Kuo A."/>
            <person name="Tritt A."/>
            <person name="Lipzen A."/>
            <person name="He G."/>
            <person name="Yan M."/>
            <person name="Ng V."/>
            <person name="Cullen D."/>
            <person name="Martin F."/>
            <person name="Rosso M.-N."/>
            <person name="Henrissat B."/>
            <person name="Hibbett D."/>
            <person name="Martinez A.T."/>
            <person name="Grigoriev I.V."/>
        </authorList>
    </citation>
    <scope>NUCLEOTIDE SEQUENCE</scope>
    <source>
        <strain evidence="1">AH 40177</strain>
    </source>
</reference>
<protein>
    <recommendedName>
        <fullName evidence="3">NACHT domain-containing protein</fullName>
    </recommendedName>
</protein>
<dbReference type="EMBL" id="JADNRY010000875">
    <property type="protein sequence ID" value="KAF9025294.1"/>
    <property type="molecule type" value="Genomic_DNA"/>
</dbReference>
<dbReference type="Gene3D" id="3.40.50.300">
    <property type="entry name" value="P-loop containing nucleotide triphosphate hydrolases"/>
    <property type="match status" value="1"/>
</dbReference>
<proteinExistence type="predicted"/>
<comment type="caution">
    <text evidence="1">The sequence shown here is derived from an EMBL/GenBank/DDBJ whole genome shotgun (WGS) entry which is preliminary data.</text>
</comment>
<name>A0A9P5TV80_9AGAR</name>
<dbReference type="OrthoDB" id="5967843at2759"/>
<accession>A0A9P5TV80</accession>
<sequence>MLIIDGLDECSDSRNQQRIILSQAMKQYPLPFTHLLITSRPEPRIKEAFNNPKLDVMCYRLSLTSDYQVSQDIRNFVRDRCTEILERHSGTMEAITRPWPTFNQIEEIVQKSSNHFIYASTVLKYIDDDSTVPADRLNIVLGLSPLADDIDESPF</sequence>
<dbReference type="AlphaFoldDB" id="A0A9P5TV80"/>
<feature type="non-terminal residue" evidence="1">
    <location>
        <position position="155"/>
    </location>
</feature>
<organism evidence="1 2">
    <name type="scientific">Rhodocollybia butyracea</name>
    <dbReference type="NCBI Taxonomy" id="206335"/>
    <lineage>
        <taxon>Eukaryota</taxon>
        <taxon>Fungi</taxon>
        <taxon>Dikarya</taxon>
        <taxon>Basidiomycota</taxon>
        <taxon>Agaricomycotina</taxon>
        <taxon>Agaricomycetes</taxon>
        <taxon>Agaricomycetidae</taxon>
        <taxon>Agaricales</taxon>
        <taxon>Marasmiineae</taxon>
        <taxon>Omphalotaceae</taxon>
        <taxon>Rhodocollybia</taxon>
    </lineage>
</organism>
<evidence type="ECO:0008006" key="3">
    <source>
        <dbReference type="Google" id="ProtNLM"/>
    </source>
</evidence>
<evidence type="ECO:0000313" key="2">
    <source>
        <dbReference type="Proteomes" id="UP000772434"/>
    </source>
</evidence>
<dbReference type="InterPro" id="IPR027417">
    <property type="entry name" value="P-loop_NTPase"/>
</dbReference>
<evidence type="ECO:0000313" key="1">
    <source>
        <dbReference type="EMBL" id="KAF9025294.1"/>
    </source>
</evidence>
<gene>
    <name evidence="1" type="ORF">BDP27DRAFT_1183188</name>
</gene>